<keyword evidence="5" id="KW-1185">Reference proteome</keyword>
<feature type="compositionally biased region" description="Low complexity" evidence="1">
    <location>
        <begin position="198"/>
        <end position="209"/>
    </location>
</feature>
<dbReference type="AlphaFoldDB" id="A0A285V185"/>
<dbReference type="EMBL" id="OBQI01000001">
    <property type="protein sequence ID" value="SOC47803.1"/>
    <property type="molecule type" value="Genomic_DNA"/>
</dbReference>
<protein>
    <submittedName>
        <fullName evidence="4">Sporulation and spore germination</fullName>
    </submittedName>
</protein>
<keyword evidence="2" id="KW-0732">Signal</keyword>
<dbReference type="Pfam" id="PF10646">
    <property type="entry name" value="Germane"/>
    <property type="match status" value="1"/>
</dbReference>
<accession>A0A285V185</accession>
<feature type="compositionally biased region" description="Pro residues" evidence="1">
    <location>
        <begin position="211"/>
        <end position="228"/>
    </location>
</feature>
<gene>
    <name evidence="4" type="ORF">SAMN05660748_1048</name>
</gene>
<dbReference type="SMART" id="SM00909">
    <property type="entry name" value="Germane"/>
    <property type="match status" value="1"/>
</dbReference>
<organism evidence="4 5">
    <name type="scientific">Blastococcus aggregatus</name>
    <dbReference type="NCBI Taxonomy" id="38502"/>
    <lineage>
        <taxon>Bacteria</taxon>
        <taxon>Bacillati</taxon>
        <taxon>Actinomycetota</taxon>
        <taxon>Actinomycetes</taxon>
        <taxon>Geodermatophilales</taxon>
        <taxon>Geodermatophilaceae</taxon>
        <taxon>Blastococcus</taxon>
    </lineage>
</organism>
<feature type="region of interest" description="Disordered" evidence="1">
    <location>
        <begin position="41"/>
        <end position="61"/>
    </location>
</feature>
<name>A0A285V185_9ACTN</name>
<reference evidence="5" key="1">
    <citation type="submission" date="2017-08" db="EMBL/GenBank/DDBJ databases">
        <authorList>
            <person name="Varghese N."/>
            <person name="Submissions S."/>
        </authorList>
    </citation>
    <scope>NUCLEOTIDE SEQUENCE [LARGE SCALE GENOMIC DNA]</scope>
    <source>
        <strain evidence="5">DSM 4725</strain>
    </source>
</reference>
<evidence type="ECO:0000313" key="5">
    <source>
        <dbReference type="Proteomes" id="UP000219435"/>
    </source>
</evidence>
<evidence type="ECO:0000259" key="3">
    <source>
        <dbReference type="SMART" id="SM00909"/>
    </source>
</evidence>
<evidence type="ECO:0000256" key="2">
    <source>
        <dbReference type="SAM" id="SignalP"/>
    </source>
</evidence>
<sequence>MRGIRLGRAAWSAVALAVVLTGCGVPTGGAPSTIAPSDVPYGLASPSPTASPTAPPDAVGDTSRVHWISAEDTLVPRTREVSGASRRERLAYLLEQLAAGPSRGERDEQLSTALPPEVELSVTRLDDGTATIDLDALGQAPAGVATRRSVAQIVLTATSVPGVQSVLLQLAGEPVEAPLPSGELTASPLTARDYLSFTTPAPTVAVETAQPEPPAGPPPVEEGPAPPS</sequence>
<feature type="chain" id="PRO_5038970120" evidence="2">
    <location>
        <begin position="18"/>
        <end position="228"/>
    </location>
</feature>
<evidence type="ECO:0000256" key="1">
    <source>
        <dbReference type="SAM" id="MobiDB-lite"/>
    </source>
</evidence>
<feature type="region of interest" description="Disordered" evidence="1">
    <location>
        <begin position="198"/>
        <end position="228"/>
    </location>
</feature>
<dbReference type="Proteomes" id="UP000219435">
    <property type="component" value="Unassembled WGS sequence"/>
</dbReference>
<proteinExistence type="predicted"/>
<feature type="domain" description="GerMN" evidence="3">
    <location>
        <begin position="90"/>
        <end position="179"/>
    </location>
</feature>
<dbReference type="RefSeq" id="WP_176522823.1">
    <property type="nucleotide sequence ID" value="NZ_OBQI01000001.1"/>
</dbReference>
<evidence type="ECO:0000313" key="4">
    <source>
        <dbReference type="EMBL" id="SOC47803.1"/>
    </source>
</evidence>
<dbReference type="PROSITE" id="PS51257">
    <property type="entry name" value="PROKAR_LIPOPROTEIN"/>
    <property type="match status" value="1"/>
</dbReference>
<dbReference type="InterPro" id="IPR019606">
    <property type="entry name" value="GerMN"/>
</dbReference>
<feature type="signal peptide" evidence="2">
    <location>
        <begin position="1"/>
        <end position="17"/>
    </location>
</feature>